<keyword evidence="3" id="KW-1185">Reference proteome</keyword>
<dbReference type="AlphaFoldDB" id="A0A9J6C4G9"/>
<organism evidence="2 3">
    <name type="scientific">Polypedilum vanderplanki</name>
    <name type="common">Sleeping chironomid midge</name>
    <dbReference type="NCBI Taxonomy" id="319348"/>
    <lineage>
        <taxon>Eukaryota</taxon>
        <taxon>Metazoa</taxon>
        <taxon>Ecdysozoa</taxon>
        <taxon>Arthropoda</taxon>
        <taxon>Hexapoda</taxon>
        <taxon>Insecta</taxon>
        <taxon>Pterygota</taxon>
        <taxon>Neoptera</taxon>
        <taxon>Endopterygota</taxon>
        <taxon>Diptera</taxon>
        <taxon>Nematocera</taxon>
        <taxon>Chironomoidea</taxon>
        <taxon>Chironomidae</taxon>
        <taxon>Chironominae</taxon>
        <taxon>Polypedilum</taxon>
        <taxon>Polypedilum</taxon>
    </lineage>
</organism>
<dbReference type="Proteomes" id="UP001107558">
    <property type="component" value="Chromosome 2"/>
</dbReference>
<sequence>MDQGNKIFDITRKNILEHSAILSNVSKNFEILKNISEEIEAIRGSKLEMIKHLSELLESVEDTLKSIEKFNEIITTQQRGDFSQNIVTISELKNLIASIKLREGTSLPFEINELTFDLMKSLFKFKVTYVNNVIYVSMLIPLKDKNSNDFDLQRIFSVPMIENDTLTYIIPSSDYILISGNGAFFSPVDIENCNKYDEIYYCENIHGTFRKEHACFLNDANETDEKAKVFSHCKLKKKIFDGFKVENLPMKNALLVITNTEKTLTAEKIGTREKGSIKLTKGSHMLRSKKLIKLNFNDAYFKFGENDFLSITFDKPYVSIPVNLSIGSNLIGKDTALLVYKTELEHAKNKEVIMEMFRTMGENNTKKNEAQFTWSFKFILTLIFGIFALFFDIGRYCYRRFVKYETHENFKIEKKIREKLLMKEFFETYVDIP</sequence>
<evidence type="ECO:0000313" key="2">
    <source>
        <dbReference type="EMBL" id="KAG5676446.1"/>
    </source>
</evidence>
<dbReference type="EMBL" id="JADBJN010000002">
    <property type="protein sequence ID" value="KAG5676446.1"/>
    <property type="molecule type" value="Genomic_DNA"/>
</dbReference>
<comment type="caution">
    <text evidence="2">The sequence shown here is derived from an EMBL/GenBank/DDBJ whole genome shotgun (WGS) entry which is preliminary data.</text>
</comment>
<accession>A0A9J6C4G9</accession>
<keyword evidence="1" id="KW-1133">Transmembrane helix</keyword>
<name>A0A9J6C4G9_POLVA</name>
<reference evidence="2" key="1">
    <citation type="submission" date="2021-03" db="EMBL/GenBank/DDBJ databases">
        <title>Chromosome level genome of the anhydrobiotic midge Polypedilum vanderplanki.</title>
        <authorList>
            <person name="Yoshida Y."/>
            <person name="Kikawada T."/>
            <person name="Gusev O."/>
        </authorList>
    </citation>
    <scope>NUCLEOTIDE SEQUENCE</scope>
    <source>
        <strain evidence="2">NIAS01</strain>
        <tissue evidence="2">Whole body or cell culture</tissue>
    </source>
</reference>
<proteinExistence type="predicted"/>
<evidence type="ECO:0000256" key="1">
    <source>
        <dbReference type="SAM" id="Phobius"/>
    </source>
</evidence>
<keyword evidence="1" id="KW-0472">Membrane</keyword>
<keyword evidence="1" id="KW-0812">Transmembrane</keyword>
<protein>
    <submittedName>
        <fullName evidence="2">Uncharacterized protein</fullName>
    </submittedName>
</protein>
<evidence type="ECO:0000313" key="3">
    <source>
        <dbReference type="Proteomes" id="UP001107558"/>
    </source>
</evidence>
<feature type="transmembrane region" description="Helical" evidence="1">
    <location>
        <begin position="374"/>
        <end position="393"/>
    </location>
</feature>
<gene>
    <name evidence="2" type="ORF">PVAND_006282</name>
</gene>